<accession>A0A9Q3C1A3</accession>
<name>A0A9Q3C1A3_9BASI</name>
<keyword evidence="4" id="KW-1185">Reference proteome</keyword>
<comment type="caution">
    <text evidence="3">The sequence shown here is derived from an EMBL/GenBank/DDBJ whole genome shotgun (WGS) entry which is preliminary data.</text>
</comment>
<dbReference type="GO" id="GO:0003723">
    <property type="term" value="F:RNA binding"/>
    <property type="evidence" value="ECO:0007669"/>
    <property type="project" value="UniProtKB-KW"/>
</dbReference>
<dbReference type="PROSITE" id="PS50994">
    <property type="entry name" value="INTEGRASE"/>
    <property type="match status" value="1"/>
</dbReference>
<dbReference type="InterPro" id="IPR001584">
    <property type="entry name" value="Integrase_cat-core"/>
</dbReference>
<reference evidence="3" key="1">
    <citation type="submission" date="2021-03" db="EMBL/GenBank/DDBJ databases">
        <title>Draft genome sequence of rust myrtle Austropuccinia psidii MF-1, a brazilian biotype.</title>
        <authorList>
            <person name="Quecine M.C."/>
            <person name="Pachon D.M.R."/>
            <person name="Bonatelli M.L."/>
            <person name="Correr F.H."/>
            <person name="Franceschini L.M."/>
            <person name="Leite T.F."/>
            <person name="Margarido G.R.A."/>
            <person name="Almeida C.A."/>
            <person name="Ferrarezi J.A."/>
            <person name="Labate C.A."/>
        </authorList>
    </citation>
    <scope>NUCLEOTIDE SEQUENCE</scope>
    <source>
        <strain evidence="3">MF-1</strain>
    </source>
</reference>
<dbReference type="Gene3D" id="3.30.420.10">
    <property type="entry name" value="Ribonuclease H-like superfamily/Ribonuclease H"/>
    <property type="match status" value="1"/>
</dbReference>
<dbReference type="InterPro" id="IPR012337">
    <property type="entry name" value="RNaseH-like_sf"/>
</dbReference>
<evidence type="ECO:0000259" key="2">
    <source>
        <dbReference type="PROSITE" id="PS50994"/>
    </source>
</evidence>
<gene>
    <name evidence="3" type="ORF">O181_014120</name>
</gene>
<proteinExistence type="predicted"/>
<dbReference type="PANTHER" id="PTHR37984">
    <property type="entry name" value="PROTEIN CBG26694"/>
    <property type="match status" value="1"/>
</dbReference>
<dbReference type="SUPFAM" id="SSF53098">
    <property type="entry name" value="Ribonuclease H-like"/>
    <property type="match status" value="1"/>
</dbReference>
<dbReference type="GO" id="GO:0005634">
    <property type="term" value="C:nucleus"/>
    <property type="evidence" value="ECO:0007669"/>
    <property type="project" value="UniProtKB-ARBA"/>
</dbReference>
<protein>
    <recommendedName>
        <fullName evidence="2">Integrase catalytic domain-containing protein</fullName>
    </recommendedName>
</protein>
<sequence>MDTDLLFWNKIIATCGVPKIIISDSYPKFISKFWTNIYDILENKIAFFMDYHPQTDGISESMVQKMEEVIRRFCEYGMEYKDQKGYVYDWAKHLPAIKLVNNTSQHSTTGKSPSLVDKEWNPYCLWIT</sequence>
<dbReference type="AlphaFoldDB" id="A0A9Q3C1A3"/>
<dbReference type="GO" id="GO:0015074">
    <property type="term" value="P:DNA integration"/>
    <property type="evidence" value="ECO:0007669"/>
    <property type="project" value="InterPro"/>
</dbReference>
<evidence type="ECO:0000256" key="1">
    <source>
        <dbReference type="ARBA" id="ARBA00022884"/>
    </source>
</evidence>
<dbReference type="InterPro" id="IPR036397">
    <property type="entry name" value="RNaseH_sf"/>
</dbReference>
<dbReference type="PANTHER" id="PTHR37984:SF5">
    <property type="entry name" value="PROTEIN NYNRIN-LIKE"/>
    <property type="match status" value="1"/>
</dbReference>
<dbReference type="InterPro" id="IPR050951">
    <property type="entry name" value="Retrovirus_Pol_polyprotein"/>
</dbReference>
<dbReference type="Proteomes" id="UP000765509">
    <property type="component" value="Unassembled WGS sequence"/>
</dbReference>
<keyword evidence="1" id="KW-0694">RNA-binding</keyword>
<feature type="domain" description="Integrase catalytic" evidence="2">
    <location>
        <begin position="1"/>
        <end position="121"/>
    </location>
</feature>
<evidence type="ECO:0000313" key="4">
    <source>
        <dbReference type="Proteomes" id="UP000765509"/>
    </source>
</evidence>
<evidence type="ECO:0000313" key="3">
    <source>
        <dbReference type="EMBL" id="MBW0474405.1"/>
    </source>
</evidence>
<organism evidence="3 4">
    <name type="scientific">Austropuccinia psidii MF-1</name>
    <dbReference type="NCBI Taxonomy" id="1389203"/>
    <lineage>
        <taxon>Eukaryota</taxon>
        <taxon>Fungi</taxon>
        <taxon>Dikarya</taxon>
        <taxon>Basidiomycota</taxon>
        <taxon>Pucciniomycotina</taxon>
        <taxon>Pucciniomycetes</taxon>
        <taxon>Pucciniales</taxon>
        <taxon>Sphaerophragmiaceae</taxon>
        <taxon>Austropuccinia</taxon>
    </lineage>
</organism>
<dbReference type="EMBL" id="AVOT02003727">
    <property type="protein sequence ID" value="MBW0474405.1"/>
    <property type="molecule type" value="Genomic_DNA"/>
</dbReference>